<feature type="region of interest" description="Disordered" evidence="1">
    <location>
        <begin position="168"/>
        <end position="204"/>
    </location>
</feature>
<evidence type="ECO:0000313" key="3">
    <source>
        <dbReference type="Proteomes" id="UP000824120"/>
    </source>
</evidence>
<dbReference type="EMBL" id="JACXVP010000001">
    <property type="protein sequence ID" value="KAG5632583.1"/>
    <property type="molecule type" value="Genomic_DNA"/>
</dbReference>
<dbReference type="AlphaFoldDB" id="A0A9J6B834"/>
<comment type="caution">
    <text evidence="2">The sequence shown here is derived from an EMBL/GenBank/DDBJ whole genome shotgun (WGS) entry which is preliminary data.</text>
</comment>
<name>A0A9J6B834_SOLCO</name>
<protein>
    <recommendedName>
        <fullName evidence="4">Integrase core domain containing protein</fullName>
    </recommendedName>
</protein>
<dbReference type="OrthoDB" id="10632228at2759"/>
<evidence type="ECO:0000313" key="2">
    <source>
        <dbReference type="EMBL" id="KAG5632583.1"/>
    </source>
</evidence>
<evidence type="ECO:0000256" key="1">
    <source>
        <dbReference type="SAM" id="MobiDB-lite"/>
    </source>
</evidence>
<evidence type="ECO:0008006" key="4">
    <source>
        <dbReference type="Google" id="ProtNLM"/>
    </source>
</evidence>
<accession>A0A9J6B834</accession>
<gene>
    <name evidence="2" type="ORF">H5410_004300</name>
</gene>
<reference evidence="2 3" key="1">
    <citation type="submission" date="2020-09" db="EMBL/GenBank/DDBJ databases">
        <title>De no assembly of potato wild relative species, Solanum commersonii.</title>
        <authorList>
            <person name="Cho K."/>
        </authorList>
    </citation>
    <scope>NUCLEOTIDE SEQUENCE [LARGE SCALE GENOMIC DNA]</scope>
    <source>
        <strain evidence="2">LZ3.2</strain>
        <tissue evidence="2">Leaf</tissue>
    </source>
</reference>
<sequence>MARLIIEERRVLTGSLHTIPNIHRLFKFHKYDWMVRGPMTYSEEIVREFYTFYAVTLRGSISKQSKPTTHDPLTSTMVRGCPVNISHATINHFLYGPTTGHSWTLNPTEFDYRWDIVRGALSREMLSSSRLLHYGLIRDDVNVVAPCREPQVEVPSLGTDLADTVEQAQGGDPIIPGHTDTVPASSSQAACKDPSSSRSTPPSGSSIFPMARVYKLEAQMATLLHHIQPWMQKSIVEFEVKIEKRVESRQSSRSR</sequence>
<proteinExistence type="predicted"/>
<keyword evidence="3" id="KW-1185">Reference proteome</keyword>
<feature type="compositionally biased region" description="Low complexity" evidence="1">
    <location>
        <begin position="194"/>
        <end position="204"/>
    </location>
</feature>
<dbReference type="Proteomes" id="UP000824120">
    <property type="component" value="Chromosome 1"/>
</dbReference>
<organism evidence="2 3">
    <name type="scientific">Solanum commersonii</name>
    <name type="common">Commerson's wild potato</name>
    <name type="synonym">Commerson's nightshade</name>
    <dbReference type="NCBI Taxonomy" id="4109"/>
    <lineage>
        <taxon>Eukaryota</taxon>
        <taxon>Viridiplantae</taxon>
        <taxon>Streptophyta</taxon>
        <taxon>Embryophyta</taxon>
        <taxon>Tracheophyta</taxon>
        <taxon>Spermatophyta</taxon>
        <taxon>Magnoliopsida</taxon>
        <taxon>eudicotyledons</taxon>
        <taxon>Gunneridae</taxon>
        <taxon>Pentapetalae</taxon>
        <taxon>asterids</taxon>
        <taxon>lamiids</taxon>
        <taxon>Solanales</taxon>
        <taxon>Solanaceae</taxon>
        <taxon>Solanoideae</taxon>
        <taxon>Solaneae</taxon>
        <taxon>Solanum</taxon>
    </lineage>
</organism>